<evidence type="ECO:0000256" key="1">
    <source>
        <dbReference type="SAM" id="MobiDB-lite"/>
    </source>
</evidence>
<comment type="caution">
    <text evidence="3">The sequence shown here is derived from an EMBL/GenBank/DDBJ whole genome shotgun (WGS) entry which is preliminary data.</text>
</comment>
<evidence type="ECO:0008006" key="5">
    <source>
        <dbReference type="Google" id="ProtNLM"/>
    </source>
</evidence>
<dbReference type="Gene3D" id="2.120.10.70">
    <property type="entry name" value="Fucose-specific lectin"/>
    <property type="match status" value="1"/>
</dbReference>
<evidence type="ECO:0000313" key="3">
    <source>
        <dbReference type="EMBL" id="KAK8047752.1"/>
    </source>
</evidence>
<keyword evidence="4" id="KW-1185">Reference proteome</keyword>
<feature type="compositionally biased region" description="Polar residues" evidence="1">
    <location>
        <begin position="57"/>
        <end position="68"/>
    </location>
</feature>
<keyword evidence="2" id="KW-1133">Transmembrane helix</keyword>
<name>A0ABR1TMY2_9PEZI</name>
<feature type="region of interest" description="Disordered" evidence="1">
    <location>
        <begin position="51"/>
        <end position="71"/>
    </location>
</feature>
<keyword evidence="2" id="KW-0472">Membrane</keyword>
<evidence type="ECO:0000256" key="2">
    <source>
        <dbReference type="SAM" id="Phobius"/>
    </source>
</evidence>
<dbReference type="EMBL" id="JAQQWM010000009">
    <property type="protein sequence ID" value="KAK8047752.1"/>
    <property type="molecule type" value="Genomic_DNA"/>
</dbReference>
<dbReference type="Proteomes" id="UP001446871">
    <property type="component" value="Unassembled WGS sequence"/>
</dbReference>
<gene>
    <name evidence="3" type="ORF">PG996_015816</name>
</gene>
<feature type="transmembrane region" description="Helical" evidence="2">
    <location>
        <begin position="90"/>
        <end position="116"/>
    </location>
</feature>
<keyword evidence="2" id="KW-0812">Transmembrane</keyword>
<feature type="region of interest" description="Disordered" evidence="1">
    <location>
        <begin position="123"/>
        <end position="146"/>
    </location>
</feature>
<sequence length="501" mass="52684">MPGEAPRSNPSPYSTLEVSYPGAQEKTVIPAAADKIPNTSHDGGPTFELDAHGRNGVGSNVQRSTGTASEDGAIKGLARHKRPRCGLSPAAFWALVAALNLLALGAIGGGIAAAVLRRESTKSEDNATLSTPDPADDGPPSQSQLSAVNWADSSNQTHKAVFYQKSGKLWLSQNSEGSADWIALDIGSQLSPPAAGEETVALNPKNGTPLASVVVPVGASGGGSSPVIYLYYVDAGNTVRDIRTTATAKGAPASPWGPGELWGKNSTLTATANTGLAALAHYCAEGCMNQNVVVFQKQGNVLSADGRDWSNHSHIVAAVAGSPLSLFPSPVLTPDLEKYDYSRKPQARLFYQRDGPVHEAVFNDKFEYSWTGGALRVIHNNSHKQTRLATAVTTNNARGLVLALDVDSGNVTASYLPRTGWDAPELHKNLATWFSGDGGGGSGSSAYTPPTENRPSGDMLAAIALTSDSTLYTLSRDKLHIREYAWSDSDTDKFDFIGTVL</sequence>
<organism evidence="3 4">
    <name type="scientific">Apiospora saccharicola</name>
    <dbReference type="NCBI Taxonomy" id="335842"/>
    <lineage>
        <taxon>Eukaryota</taxon>
        <taxon>Fungi</taxon>
        <taxon>Dikarya</taxon>
        <taxon>Ascomycota</taxon>
        <taxon>Pezizomycotina</taxon>
        <taxon>Sordariomycetes</taxon>
        <taxon>Xylariomycetidae</taxon>
        <taxon>Amphisphaeriales</taxon>
        <taxon>Apiosporaceae</taxon>
        <taxon>Apiospora</taxon>
    </lineage>
</organism>
<reference evidence="3 4" key="1">
    <citation type="submission" date="2023-01" db="EMBL/GenBank/DDBJ databases">
        <title>Analysis of 21 Apiospora genomes using comparative genomics revels a genus with tremendous synthesis potential of carbohydrate active enzymes and secondary metabolites.</title>
        <authorList>
            <person name="Sorensen T."/>
        </authorList>
    </citation>
    <scope>NUCLEOTIDE SEQUENCE [LARGE SCALE GENOMIC DNA]</scope>
    <source>
        <strain evidence="3 4">CBS 83171</strain>
    </source>
</reference>
<proteinExistence type="predicted"/>
<dbReference type="SUPFAM" id="SSF89372">
    <property type="entry name" value="Fucose-specific lectin"/>
    <property type="match status" value="1"/>
</dbReference>
<evidence type="ECO:0000313" key="4">
    <source>
        <dbReference type="Proteomes" id="UP001446871"/>
    </source>
</evidence>
<accession>A0ABR1TMY2</accession>
<protein>
    <recommendedName>
        <fullName evidence="5">Fucose-specific lectin</fullName>
    </recommendedName>
</protein>